<name>A0A813FY89_POLGL</name>
<keyword evidence="2 5" id="KW-0812">Transmembrane</keyword>
<evidence type="ECO:0000256" key="1">
    <source>
        <dbReference type="ARBA" id="ARBA00004141"/>
    </source>
</evidence>
<protein>
    <submittedName>
        <fullName evidence="6">Uncharacterized protein</fullName>
    </submittedName>
</protein>
<dbReference type="InterPro" id="IPR005496">
    <property type="entry name" value="Integral_membrane_TerC"/>
</dbReference>
<feature type="transmembrane region" description="Helical" evidence="5">
    <location>
        <begin position="144"/>
        <end position="161"/>
    </location>
</feature>
<accession>A0A813FY89</accession>
<comment type="subcellular location">
    <subcellularLocation>
        <location evidence="1">Membrane</location>
        <topology evidence="1">Multi-pass membrane protein</topology>
    </subcellularLocation>
</comment>
<feature type="transmembrane region" description="Helical" evidence="5">
    <location>
        <begin position="84"/>
        <end position="102"/>
    </location>
</feature>
<proteinExistence type="predicted"/>
<dbReference type="Pfam" id="PF03741">
    <property type="entry name" value="TerC"/>
    <property type="match status" value="1"/>
</dbReference>
<feature type="transmembrane region" description="Helical" evidence="5">
    <location>
        <begin position="114"/>
        <end position="132"/>
    </location>
</feature>
<sequence>MATSSGDMSAPAAAALAASAASAGASSLSLNMGWLIFVTGMIAAATLDVMVVSRPYQLAREGAVAGGGFRCCSGPPWPVFARQIAFWLVSGMLFMLFVWQLLGSAEAGSWLYGYFLEYTLSIDNLFVFQLIFKAYSTPEQQVERALFWGILAAVLLRLVFFGVGTGILALGFIARLVFGLILVYSGFKTFTESGDDEDDDPSQNMLVRCVSRLLPLHDIYGQEPDFFVWVPQGSGTTAIPDSASLENAEMNPTVLGSPSSREIELAAMLD</sequence>
<keyword evidence="4 5" id="KW-0472">Membrane</keyword>
<dbReference type="EMBL" id="CAJNNV010027097">
    <property type="protein sequence ID" value="CAE8619476.1"/>
    <property type="molecule type" value="Genomic_DNA"/>
</dbReference>
<organism evidence="6 7">
    <name type="scientific">Polarella glacialis</name>
    <name type="common">Dinoflagellate</name>
    <dbReference type="NCBI Taxonomy" id="89957"/>
    <lineage>
        <taxon>Eukaryota</taxon>
        <taxon>Sar</taxon>
        <taxon>Alveolata</taxon>
        <taxon>Dinophyceae</taxon>
        <taxon>Suessiales</taxon>
        <taxon>Suessiaceae</taxon>
        <taxon>Polarella</taxon>
    </lineage>
</organism>
<evidence type="ECO:0000313" key="7">
    <source>
        <dbReference type="Proteomes" id="UP000654075"/>
    </source>
</evidence>
<dbReference type="OrthoDB" id="417520at2759"/>
<reference evidence="6" key="1">
    <citation type="submission" date="2021-02" db="EMBL/GenBank/DDBJ databases">
        <authorList>
            <person name="Dougan E. K."/>
            <person name="Rhodes N."/>
            <person name="Thang M."/>
            <person name="Chan C."/>
        </authorList>
    </citation>
    <scope>NUCLEOTIDE SEQUENCE</scope>
</reference>
<evidence type="ECO:0000256" key="5">
    <source>
        <dbReference type="SAM" id="Phobius"/>
    </source>
</evidence>
<evidence type="ECO:0000256" key="2">
    <source>
        <dbReference type="ARBA" id="ARBA00022692"/>
    </source>
</evidence>
<dbReference type="GO" id="GO:0016020">
    <property type="term" value="C:membrane"/>
    <property type="evidence" value="ECO:0007669"/>
    <property type="project" value="UniProtKB-SubCell"/>
</dbReference>
<evidence type="ECO:0000256" key="4">
    <source>
        <dbReference type="ARBA" id="ARBA00023136"/>
    </source>
</evidence>
<dbReference type="PANTHER" id="PTHR30238">
    <property type="entry name" value="MEMBRANE BOUND PREDICTED REDOX MODULATOR"/>
    <property type="match status" value="1"/>
</dbReference>
<dbReference type="PANTHER" id="PTHR30238:SF0">
    <property type="entry name" value="THYLAKOID MEMBRANE PROTEIN TERC, CHLOROPLASTIC"/>
    <property type="match status" value="1"/>
</dbReference>
<dbReference type="Proteomes" id="UP000654075">
    <property type="component" value="Unassembled WGS sequence"/>
</dbReference>
<comment type="caution">
    <text evidence="6">The sequence shown here is derived from an EMBL/GenBank/DDBJ whole genome shotgun (WGS) entry which is preliminary data.</text>
</comment>
<keyword evidence="3 5" id="KW-1133">Transmembrane helix</keyword>
<evidence type="ECO:0000256" key="3">
    <source>
        <dbReference type="ARBA" id="ARBA00022989"/>
    </source>
</evidence>
<feature type="non-terminal residue" evidence="6">
    <location>
        <position position="270"/>
    </location>
</feature>
<gene>
    <name evidence="6" type="ORF">PGLA1383_LOCUS37064</name>
</gene>
<feature type="transmembrane region" description="Helical" evidence="5">
    <location>
        <begin position="33"/>
        <end position="52"/>
    </location>
</feature>
<dbReference type="AlphaFoldDB" id="A0A813FY89"/>
<evidence type="ECO:0000313" key="6">
    <source>
        <dbReference type="EMBL" id="CAE8619476.1"/>
    </source>
</evidence>
<keyword evidence="7" id="KW-1185">Reference proteome</keyword>